<dbReference type="InterPro" id="IPR028098">
    <property type="entry name" value="Glyco_trans_4-like_N"/>
</dbReference>
<feature type="domain" description="Glycosyltransferase subfamily 4-like N-terminal" evidence="6">
    <location>
        <begin position="26"/>
        <end position="194"/>
    </location>
</feature>
<organism evidence="7">
    <name type="scientific">Micromonospora sp. CCTCC AA 2012012</name>
    <dbReference type="NCBI Taxonomy" id="3111921"/>
    <lineage>
        <taxon>Bacteria</taxon>
        <taxon>Bacillati</taxon>
        <taxon>Actinomycetota</taxon>
        <taxon>Actinomycetes</taxon>
        <taxon>Micromonosporales</taxon>
        <taxon>Micromonosporaceae</taxon>
        <taxon>Micromonospora</taxon>
    </lineage>
</organism>
<evidence type="ECO:0000313" key="8">
    <source>
        <dbReference type="EMBL" id="XCH77503.1"/>
    </source>
</evidence>
<name>A0AAU7MHB5_9ACTN</name>
<dbReference type="Gene3D" id="3.40.50.2000">
    <property type="entry name" value="Glycogen Phosphorylase B"/>
    <property type="match status" value="2"/>
</dbReference>
<evidence type="ECO:0000313" key="7">
    <source>
        <dbReference type="EMBL" id="XBP96792.1"/>
    </source>
</evidence>
<keyword evidence="4" id="KW-0472">Membrane</keyword>
<dbReference type="PANTHER" id="PTHR12526">
    <property type="entry name" value="GLYCOSYLTRANSFERASE"/>
    <property type="match status" value="1"/>
</dbReference>
<dbReference type="PANTHER" id="PTHR12526:SF640">
    <property type="entry name" value="COLANIC ACID BIOSYNTHESIS GLYCOSYLTRANSFERASE WCAL-RELATED"/>
    <property type="match status" value="1"/>
</dbReference>
<dbReference type="CDD" id="cd03801">
    <property type="entry name" value="GT4_PimA-like"/>
    <property type="match status" value="1"/>
</dbReference>
<feature type="transmembrane region" description="Helical" evidence="4">
    <location>
        <begin position="77"/>
        <end position="97"/>
    </location>
</feature>
<keyword evidence="4" id="KW-0812">Transmembrane</keyword>
<keyword evidence="2 7" id="KW-0328">Glycosyltransferase</keyword>
<dbReference type="Pfam" id="PF13579">
    <property type="entry name" value="Glyco_trans_4_4"/>
    <property type="match status" value="1"/>
</dbReference>
<protein>
    <submittedName>
        <fullName evidence="7">Glycosyltransferase family 4 protein</fullName>
        <ecNumber evidence="7">2.4.-.-</ecNumber>
    </submittedName>
</protein>
<gene>
    <name evidence="8" type="ORF">ABUL08_24670</name>
    <name evidence="7" type="ORF">VK199_24590</name>
</gene>
<evidence type="ECO:0000259" key="6">
    <source>
        <dbReference type="Pfam" id="PF13579"/>
    </source>
</evidence>
<dbReference type="AlphaFoldDB" id="A0AAU7MHB5"/>
<dbReference type="InterPro" id="IPR001296">
    <property type="entry name" value="Glyco_trans_1"/>
</dbReference>
<dbReference type="EMBL" id="CP159342">
    <property type="protein sequence ID" value="XCH77503.1"/>
    <property type="molecule type" value="Genomic_DNA"/>
</dbReference>
<evidence type="ECO:0000256" key="3">
    <source>
        <dbReference type="ARBA" id="ARBA00022679"/>
    </source>
</evidence>
<dbReference type="Pfam" id="PF00534">
    <property type="entry name" value="Glycos_transf_1"/>
    <property type="match status" value="1"/>
</dbReference>
<reference evidence="7" key="1">
    <citation type="submission" date="2024-01" db="EMBL/GenBank/DDBJ databases">
        <title>The genome sequence of Micromonospora mangrovi CCTCC AA 2012012.</title>
        <authorList>
            <person name="Gao J."/>
        </authorList>
    </citation>
    <scope>NUCLEOTIDE SEQUENCE</scope>
    <source>
        <strain evidence="7">CCTCC AA 2012012</strain>
    </source>
</reference>
<evidence type="ECO:0000256" key="4">
    <source>
        <dbReference type="SAM" id="Phobius"/>
    </source>
</evidence>
<sequence length="400" mass="43489">MGVDNACAGRNVLFLNWRDTRNPEGGGSEVYVERVAAELVARGHRVTIFCAAHRAAPAEETNADGVRLVRRGGRHTVYAWAALCYLAGIVGLGPLSARRSGRRPQVLVDVCNGLPFLSPLWTRRPVLNLVHHVHREQWPVVLGRWAARFGWWVESWLAVRVYRNCRYVTVSEATRTELATLGVTTERVTVVHNGTPELPRTDTPRASYPLLVALGRLVPHKRVEVALKAVAELADELPGLRLVVAGQGWWEPHLRQVADELGIADRVEFRGFVTEEEKASLLAAAWVALTPSLKEGWGLTIVEAGAAGTPTVAFRDAGGVAEAMVDGVSGLLAEDVDDYVAKVRQLLCDDTARERMGAAAREHAASFTWPAAGERFAALVTAGAVARAGERPVEACYLVP</sequence>
<feature type="domain" description="Glycosyl transferase family 1" evidence="5">
    <location>
        <begin position="207"/>
        <end position="362"/>
    </location>
</feature>
<dbReference type="GO" id="GO:0016757">
    <property type="term" value="F:glycosyltransferase activity"/>
    <property type="evidence" value="ECO:0007669"/>
    <property type="project" value="UniProtKB-KW"/>
</dbReference>
<dbReference type="RefSeq" id="WP_350938829.1">
    <property type="nucleotide sequence ID" value="NZ_CP157762.1"/>
</dbReference>
<proteinExistence type="inferred from homology"/>
<evidence type="ECO:0000256" key="2">
    <source>
        <dbReference type="ARBA" id="ARBA00022676"/>
    </source>
</evidence>
<evidence type="ECO:0000259" key="5">
    <source>
        <dbReference type="Pfam" id="PF00534"/>
    </source>
</evidence>
<evidence type="ECO:0000256" key="1">
    <source>
        <dbReference type="ARBA" id="ARBA00009481"/>
    </source>
</evidence>
<comment type="similarity">
    <text evidence="1">Belongs to the glycosyltransferase group 1 family. Glycosyltransferase 4 subfamily.</text>
</comment>
<keyword evidence="3 7" id="KW-0808">Transferase</keyword>
<reference evidence="8" key="2">
    <citation type="submission" date="2024-06" db="EMBL/GenBank/DDBJ databases">
        <title>Micromonospora mangrovi CCTCC AA 2012012 genome sequences.</title>
        <authorList>
            <person name="Gao J."/>
        </authorList>
    </citation>
    <scope>NUCLEOTIDE SEQUENCE</scope>
    <source>
        <strain evidence="8">CCTCC AA 2012012</strain>
    </source>
</reference>
<dbReference type="EMBL" id="CP157762">
    <property type="protein sequence ID" value="XBP96792.1"/>
    <property type="molecule type" value="Genomic_DNA"/>
</dbReference>
<dbReference type="SUPFAM" id="SSF53756">
    <property type="entry name" value="UDP-Glycosyltransferase/glycogen phosphorylase"/>
    <property type="match status" value="1"/>
</dbReference>
<keyword evidence="4" id="KW-1133">Transmembrane helix</keyword>
<dbReference type="EC" id="2.4.-.-" evidence="7"/>
<accession>A0AAU7MHB5</accession>